<feature type="compositionally biased region" description="Basic and acidic residues" evidence="1">
    <location>
        <begin position="99"/>
        <end position="109"/>
    </location>
</feature>
<dbReference type="Proteomes" id="UP001218188">
    <property type="component" value="Unassembled WGS sequence"/>
</dbReference>
<gene>
    <name evidence="2" type="ORF">C8F04DRAFT_1185713</name>
</gene>
<reference evidence="2" key="1">
    <citation type="submission" date="2023-03" db="EMBL/GenBank/DDBJ databases">
        <title>Massive genome expansion in bonnet fungi (Mycena s.s.) driven by repeated elements and novel gene families across ecological guilds.</title>
        <authorList>
            <consortium name="Lawrence Berkeley National Laboratory"/>
            <person name="Harder C.B."/>
            <person name="Miyauchi S."/>
            <person name="Viragh M."/>
            <person name="Kuo A."/>
            <person name="Thoen E."/>
            <person name="Andreopoulos B."/>
            <person name="Lu D."/>
            <person name="Skrede I."/>
            <person name="Drula E."/>
            <person name="Henrissat B."/>
            <person name="Morin E."/>
            <person name="Kohler A."/>
            <person name="Barry K."/>
            <person name="LaButti K."/>
            <person name="Morin E."/>
            <person name="Salamov A."/>
            <person name="Lipzen A."/>
            <person name="Mereny Z."/>
            <person name="Hegedus B."/>
            <person name="Baldrian P."/>
            <person name="Stursova M."/>
            <person name="Weitz H."/>
            <person name="Taylor A."/>
            <person name="Grigoriev I.V."/>
            <person name="Nagy L.G."/>
            <person name="Martin F."/>
            <person name="Kauserud H."/>
        </authorList>
    </citation>
    <scope>NUCLEOTIDE SEQUENCE</scope>
    <source>
        <strain evidence="2">CBHHK200</strain>
    </source>
</reference>
<sequence>MEVLCLSAEVANKPGRNFRILGNRLRQSTDNPSRPRQSRCVDAQRDPSSNERFLAFLINPVHFLASLPLHGLDRVEGTKGPRSRVRWKTSSESQSDILQRNRQEKKRTGELTATGLERTGRKLQRSGMGNWERKPERTGSCWNQAGTGPAFRAGNGERGTGARDQRGPGN</sequence>
<feature type="region of interest" description="Disordered" evidence="1">
    <location>
        <begin position="72"/>
        <end position="170"/>
    </location>
</feature>
<dbReference type="AlphaFoldDB" id="A0AAD6X1W3"/>
<keyword evidence="3" id="KW-1185">Reference proteome</keyword>
<evidence type="ECO:0000313" key="3">
    <source>
        <dbReference type="Proteomes" id="UP001218188"/>
    </source>
</evidence>
<protein>
    <submittedName>
        <fullName evidence="2">Uncharacterized protein</fullName>
    </submittedName>
</protein>
<dbReference type="EMBL" id="JARJCM010000079">
    <property type="protein sequence ID" value="KAJ7031791.1"/>
    <property type="molecule type" value="Genomic_DNA"/>
</dbReference>
<feature type="compositionally biased region" description="Basic and acidic residues" evidence="1">
    <location>
        <begin position="160"/>
        <end position="170"/>
    </location>
</feature>
<evidence type="ECO:0000256" key="1">
    <source>
        <dbReference type="SAM" id="MobiDB-lite"/>
    </source>
</evidence>
<accession>A0AAD6X1W3</accession>
<feature type="compositionally biased region" description="Polar residues" evidence="1">
    <location>
        <begin position="88"/>
        <end position="98"/>
    </location>
</feature>
<organism evidence="2 3">
    <name type="scientific">Mycena alexandri</name>
    <dbReference type="NCBI Taxonomy" id="1745969"/>
    <lineage>
        <taxon>Eukaryota</taxon>
        <taxon>Fungi</taxon>
        <taxon>Dikarya</taxon>
        <taxon>Basidiomycota</taxon>
        <taxon>Agaricomycotina</taxon>
        <taxon>Agaricomycetes</taxon>
        <taxon>Agaricomycetidae</taxon>
        <taxon>Agaricales</taxon>
        <taxon>Marasmiineae</taxon>
        <taxon>Mycenaceae</taxon>
        <taxon>Mycena</taxon>
    </lineage>
</organism>
<evidence type="ECO:0000313" key="2">
    <source>
        <dbReference type="EMBL" id="KAJ7031791.1"/>
    </source>
</evidence>
<comment type="caution">
    <text evidence="2">The sequence shown here is derived from an EMBL/GenBank/DDBJ whole genome shotgun (WGS) entry which is preliminary data.</text>
</comment>
<feature type="compositionally biased region" description="Polar residues" evidence="1">
    <location>
        <begin position="25"/>
        <end position="35"/>
    </location>
</feature>
<name>A0AAD6X1W3_9AGAR</name>
<proteinExistence type="predicted"/>
<feature type="region of interest" description="Disordered" evidence="1">
    <location>
        <begin position="24"/>
        <end position="46"/>
    </location>
</feature>